<evidence type="ECO:0000313" key="2">
    <source>
        <dbReference type="EMBL" id="TXG38759.1"/>
    </source>
</evidence>
<reference evidence="2 3" key="1">
    <citation type="submission" date="2019-08" db="EMBL/GenBank/DDBJ databases">
        <title>Seonamhaeicola sediminis sp. nov., isolated from marine sediment.</title>
        <authorList>
            <person name="Cao W.R."/>
        </authorList>
    </citation>
    <scope>NUCLEOTIDE SEQUENCE [LARGE SCALE GENOMIC DNA]</scope>
    <source>
        <strain evidence="2 3">1505</strain>
    </source>
</reference>
<feature type="transmembrane region" description="Helical" evidence="1">
    <location>
        <begin position="31"/>
        <end position="51"/>
    </location>
</feature>
<dbReference type="RefSeq" id="WP_147766232.1">
    <property type="nucleotide sequence ID" value="NZ_VRKQ01000008.1"/>
</dbReference>
<sequence length="129" mass="14739">MKLNKTYIMLTILILTIEILIATYLKTGLIRHTFGDFLATILLYSIVRSFIKVNALKLGVSVLIFSFSIEFIQLLNILDLLNIQNKIIRIILGTSFQFSDLMAYTLGIITIVIVDLKILKNEQHKTTHI</sequence>
<evidence type="ECO:0000256" key="1">
    <source>
        <dbReference type="SAM" id="Phobius"/>
    </source>
</evidence>
<keyword evidence="1" id="KW-1133">Transmembrane helix</keyword>
<feature type="transmembrane region" description="Helical" evidence="1">
    <location>
        <begin position="58"/>
        <end position="81"/>
    </location>
</feature>
<dbReference type="Proteomes" id="UP000321080">
    <property type="component" value="Unassembled WGS sequence"/>
</dbReference>
<organism evidence="2 3">
    <name type="scientific">Seonamhaeicola maritimus</name>
    <dbReference type="NCBI Taxonomy" id="2591822"/>
    <lineage>
        <taxon>Bacteria</taxon>
        <taxon>Pseudomonadati</taxon>
        <taxon>Bacteroidota</taxon>
        <taxon>Flavobacteriia</taxon>
        <taxon>Flavobacteriales</taxon>
        <taxon>Flavobacteriaceae</taxon>
    </lineage>
</organism>
<dbReference type="InterPro" id="IPR021257">
    <property type="entry name" value="DUF2809"/>
</dbReference>
<feature type="transmembrane region" description="Helical" evidence="1">
    <location>
        <begin position="101"/>
        <end position="119"/>
    </location>
</feature>
<comment type="caution">
    <text evidence="2">The sequence shown here is derived from an EMBL/GenBank/DDBJ whole genome shotgun (WGS) entry which is preliminary data.</text>
</comment>
<keyword evidence="3" id="KW-1185">Reference proteome</keyword>
<dbReference type="OrthoDB" id="5360192at2"/>
<keyword evidence="1" id="KW-0472">Membrane</keyword>
<keyword evidence="1" id="KW-0812">Transmembrane</keyword>
<dbReference type="EMBL" id="VRKQ01000008">
    <property type="protein sequence ID" value="TXG38759.1"/>
    <property type="molecule type" value="Genomic_DNA"/>
</dbReference>
<feature type="transmembrane region" description="Helical" evidence="1">
    <location>
        <begin position="7"/>
        <end position="25"/>
    </location>
</feature>
<name>A0A5C7GK14_9FLAO</name>
<dbReference type="Pfam" id="PF10990">
    <property type="entry name" value="DUF2809"/>
    <property type="match status" value="1"/>
</dbReference>
<protein>
    <submittedName>
        <fullName evidence="2">DUF2809 domain-containing protein</fullName>
    </submittedName>
</protein>
<evidence type="ECO:0000313" key="3">
    <source>
        <dbReference type="Proteomes" id="UP000321080"/>
    </source>
</evidence>
<dbReference type="AlphaFoldDB" id="A0A5C7GK14"/>
<proteinExistence type="predicted"/>
<gene>
    <name evidence="2" type="ORF">FUA22_02420</name>
</gene>
<accession>A0A5C7GK14</accession>